<organism evidence="6 7">
    <name type="scientific">Marinitoga hydrogenitolerans (strain DSM 16785 / JCM 12826 / AT1271)</name>
    <dbReference type="NCBI Taxonomy" id="1122195"/>
    <lineage>
        <taxon>Bacteria</taxon>
        <taxon>Thermotogati</taxon>
        <taxon>Thermotogota</taxon>
        <taxon>Thermotogae</taxon>
        <taxon>Petrotogales</taxon>
        <taxon>Petrotogaceae</taxon>
        <taxon>Marinitoga</taxon>
    </lineage>
</organism>
<comment type="catalytic activity">
    <reaction evidence="4">
        <text>2 cob(II)yrinate a,c diamide + reduced [electron-transfer flavoprotein] + 2 ATP = 2 adenosylcob(III)yrinate a,c-diamide + 2 triphosphate + oxidized [electron-transfer flavoprotein] + 3 H(+)</text>
        <dbReference type="Rhea" id="RHEA:11528"/>
        <dbReference type="Rhea" id="RHEA-COMP:10685"/>
        <dbReference type="Rhea" id="RHEA-COMP:10686"/>
        <dbReference type="ChEBI" id="CHEBI:15378"/>
        <dbReference type="ChEBI" id="CHEBI:18036"/>
        <dbReference type="ChEBI" id="CHEBI:30616"/>
        <dbReference type="ChEBI" id="CHEBI:57692"/>
        <dbReference type="ChEBI" id="CHEBI:58307"/>
        <dbReference type="ChEBI" id="CHEBI:58503"/>
        <dbReference type="ChEBI" id="CHEBI:58537"/>
        <dbReference type="EC" id="2.5.1.17"/>
    </reaction>
</comment>
<keyword evidence="2 4" id="KW-0547">Nucleotide-binding</keyword>
<evidence type="ECO:0000256" key="2">
    <source>
        <dbReference type="ARBA" id="ARBA00022741"/>
    </source>
</evidence>
<dbReference type="RefSeq" id="WP_072864709.1">
    <property type="nucleotide sequence ID" value="NZ_FQUI01000019.1"/>
</dbReference>
<comment type="similarity">
    <text evidence="4">Belongs to the Cob(I)alamin adenosyltransferase family.</text>
</comment>
<protein>
    <recommendedName>
        <fullName evidence="4">Corrinoid adenosyltransferase</fullName>
        <ecNumber evidence="4">2.5.1.17</ecNumber>
    </recommendedName>
    <alternativeName>
        <fullName evidence="4">Cob(II)alamin adenosyltransferase</fullName>
    </alternativeName>
    <alternativeName>
        <fullName evidence="4">Cob(II)yrinic acid a,c-diamide adenosyltransferase</fullName>
    </alternativeName>
    <alternativeName>
        <fullName evidence="4">Cobinamide/cobalamin adenosyltransferase</fullName>
    </alternativeName>
</protein>
<evidence type="ECO:0000313" key="6">
    <source>
        <dbReference type="EMBL" id="SHE87176.1"/>
    </source>
</evidence>
<evidence type="ECO:0000259" key="5">
    <source>
        <dbReference type="Pfam" id="PF01923"/>
    </source>
</evidence>
<dbReference type="NCBIfam" id="TIGR00636">
    <property type="entry name" value="PduO_Nterm"/>
    <property type="match status" value="1"/>
</dbReference>
<dbReference type="InterPro" id="IPR016030">
    <property type="entry name" value="CblAdoTrfase-like"/>
</dbReference>
<dbReference type="Pfam" id="PF01923">
    <property type="entry name" value="Cob_adeno_trans"/>
    <property type="match status" value="1"/>
</dbReference>
<keyword evidence="1 4" id="KW-0808">Transferase</keyword>
<dbReference type="Gene3D" id="1.20.1200.10">
    <property type="entry name" value="Cobalamin adenosyltransferase-like"/>
    <property type="match status" value="1"/>
</dbReference>
<keyword evidence="3 4" id="KW-0067">ATP-binding</keyword>
<dbReference type="InterPro" id="IPR029499">
    <property type="entry name" value="PduO-typ"/>
</dbReference>
<dbReference type="InterPro" id="IPR036451">
    <property type="entry name" value="CblAdoTrfase-like_sf"/>
</dbReference>
<comment type="catalytic activity">
    <reaction evidence="4">
        <text>2 cob(II)alamin + reduced [electron-transfer flavoprotein] + 2 ATP = 2 adenosylcob(III)alamin + 2 triphosphate + oxidized [electron-transfer flavoprotein] + 3 H(+)</text>
        <dbReference type="Rhea" id="RHEA:28671"/>
        <dbReference type="Rhea" id="RHEA-COMP:10685"/>
        <dbReference type="Rhea" id="RHEA-COMP:10686"/>
        <dbReference type="ChEBI" id="CHEBI:15378"/>
        <dbReference type="ChEBI" id="CHEBI:16304"/>
        <dbReference type="ChEBI" id="CHEBI:18036"/>
        <dbReference type="ChEBI" id="CHEBI:18408"/>
        <dbReference type="ChEBI" id="CHEBI:30616"/>
        <dbReference type="ChEBI" id="CHEBI:57692"/>
        <dbReference type="ChEBI" id="CHEBI:58307"/>
        <dbReference type="EC" id="2.5.1.17"/>
    </reaction>
</comment>
<dbReference type="GO" id="GO:0009236">
    <property type="term" value="P:cobalamin biosynthetic process"/>
    <property type="evidence" value="ECO:0007669"/>
    <property type="project" value="UniProtKB-UniRule"/>
</dbReference>
<gene>
    <name evidence="6" type="ORF">SAMN02745164_01314</name>
</gene>
<reference evidence="6" key="1">
    <citation type="submission" date="2016-11" db="EMBL/GenBank/DDBJ databases">
        <authorList>
            <person name="Varghese N."/>
            <person name="Submissions S."/>
        </authorList>
    </citation>
    <scope>NUCLEOTIDE SEQUENCE [LARGE SCALE GENOMIC DNA]</scope>
    <source>
        <strain evidence="6">DSM 16785</strain>
    </source>
</reference>
<dbReference type="STRING" id="1122195.SAMN02745164_01314"/>
<proteinExistence type="inferred from homology"/>
<dbReference type="SUPFAM" id="SSF89028">
    <property type="entry name" value="Cobalamin adenosyltransferase-like"/>
    <property type="match status" value="1"/>
</dbReference>
<evidence type="ECO:0000256" key="1">
    <source>
        <dbReference type="ARBA" id="ARBA00022679"/>
    </source>
</evidence>
<comment type="caution">
    <text evidence="6">The sequence shown here is derived from an EMBL/GenBank/DDBJ whole genome shotgun (WGS) entry which is preliminary data.</text>
</comment>
<evidence type="ECO:0000313" key="7">
    <source>
        <dbReference type="Proteomes" id="UP000184334"/>
    </source>
</evidence>
<dbReference type="Proteomes" id="UP000184334">
    <property type="component" value="Unassembled WGS sequence"/>
</dbReference>
<evidence type="ECO:0000256" key="4">
    <source>
        <dbReference type="RuleBase" id="RU366026"/>
    </source>
</evidence>
<name>A0A1M4X0Z5_MARH1</name>
<keyword evidence="7" id="KW-1185">Reference proteome</keyword>
<keyword evidence="4" id="KW-0169">Cobalamin biosynthesis</keyword>
<accession>A0A1M4X0Z5</accession>
<dbReference type="EMBL" id="FQUI01000019">
    <property type="protein sequence ID" value="SHE87176.1"/>
    <property type="molecule type" value="Genomic_DNA"/>
</dbReference>
<dbReference type="PANTHER" id="PTHR12213">
    <property type="entry name" value="CORRINOID ADENOSYLTRANSFERASE"/>
    <property type="match status" value="1"/>
</dbReference>
<dbReference type="PANTHER" id="PTHR12213:SF0">
    <property type="entry name" value="CORRINOID ADENOSYLTRANSFERASE MMAB"/>
    <property type="match status" value="1"/>
</dbReference>
<dbReference type="OrthoDB" id="9778896at2"/>
<evidence type="ECO:0000256" key="3">
    <source>
        <dbReference type="ARBA" id="ARBA00022840"/>
    </source>
</evidence>
<dbReference type="GO" id="GO:0005524">
    <property type="term" value="F:ATP binding"/>
    <property type="evidence" value="ECO:0007669"/>
    <property type="project" value="UniProtKB-UniRule"/>
</dbReference>
<dbReference type="UniPathway" id="UPA00148">
    <property type="reaction ID" value="UER00233"/>
</dbReference>
<feature type="domain" description="Cobalamin adenosyltransferase-like" evidence="5">
    <location>
        <begin position="3"/>
        <end position="162"/>
    </location>
</feature>
<sequence length="175" mass="20149">MSISTGGGDKGKTSLWSGERVPKNDLRVEAYGTIDELSAHLGEAKHYVKSYKVRNIINEIQNDLFKVVGELASKNKEFIQPITKEDGEKLTNYIKNFEERVKLKGFVITGSTIESAKLDICRTIARRAERRIICVKDEDEVSEEVLVYMNRLSDLLFIMARFEEFLLDKIEQKQW</sequence>
<dbReference type="EC" id="2.5.1.17" evidence="4"/>
<dbReference type="GO" id="GO:0008817">
    <property type="term" value="F:corrinoid adenosyltransferase activity"/>
    <property type="evidence" value="ECO:0007669"/>
    <property type="project" value="UniProtKB-UniRule"/>
</dbReference>
<comment type="pathway">
    <text evidence="4">Cofactor biosynthesis; adenosylcobalamin biosynthesis; adenosylcobalamin from cob(II)yrinate a,c-diamide: step 2/7.</text>
</comment>
<dbReference type="AlphaFoldDB" id="A0A1M4X0Z5"/>